<dbReference type="Proteomes" id="UP000800094">
    <property type="component" value="Unassembled WGS sequence"/>
</dbReference>
<feature type="compositionally biased region" description="Basic and acidic residues" evidence="1">
    <location>
        <begin position="164"/>
        <end position="184"/>
    </location>
</feature>
<proteinExistence type="predicted"/>
<feature type="compositionally biased region" description="Basic and acidic residues" evidence="1">
    <location>
        <begin position="34"/>
        <end position="45"/>
    </location>
</feature>
<evidence type="ECO:0000256" key="1">
    <source>
        <dbReference type="SAM" id="MobiDB-lite"/>
    </source>
</evidence>
<protein>
    <submittedName>
        <fullName evidence="2">Uncharacterized protein</fullName>
    </submittedName>
</protein>
<feature type="region of interest" description="Disordered" evidence="1">
    <location>
        <begin position="1"/>
        <end position="56"/>
    </location>
</feature>
<dbReference type="RefSeq" id="XP_033692029.1">
    <property type="nucleotide sequence ID" value="XM_033826420.1"/>
</dbReference>
<dbReference type="EMBL" id="ML987189">
    <property type="protein sequence ID" value="KAF2257025.1"/>
    <property type="molecule type" value="Genomic_DNA"/>
</dbReference>
<sequence>MPPKPRTAPLKGGGKSKRAADDQAEDSPTKRIRTILDEVDAKDQTSGKQQSRMQHDIDTLSDAVKQHKEEKAVMQKRMDDMEKAKNKKIAELEAEIDKAAKDNFAWKNTVHETKAENEKQKAVIHKQKAETQELQDQLKAKGGENESNKAWRALWERYFREERDEKDQLKRQLETERGENRESNKASGKLRQIEKIMKGP</sequence>
<organism evidence="2 3">
    <name type="scientific">Trematosphaeria pertusa</name>
    <dbReference type="NCBI Taxonomy" id="390896"/>
    <lineage>
        <taxon>Eukaryota</taxon>
        <taxon>Fungi</taxon>
        <taxon>Dikarya</taxon>
        <taxon>Ascomycota</taxon>
        <taxon>Pezizomycotina</taxon>
        <taxon>Dothideomycetes</taxon>
        <taxon>Pleosporomycetidae</taxon>
        <taxon>Pleosporales</taxon>
        <taxon>Massarineae</taxon>
        <taxon>Trematosphaeriaceae</taxon>
        <taxon>Trematosphaeria</taxon>
    </lineage>
</organism>
<reference evidence="2" key="1">
    <citation type="journal article" date="2020" name="Stud. Mycol.">
        <title>101 Dothideomycetes genomes: a test case for predicting lifestyles and emergence of pathogens.</title>
        <authorList>
            <person name="Haridas S."/>
            <person name="Albert R."/>
            <person name="Binder M."/>
            <person name="Bloem J."/>
            <person name="Labutti K."/>
            <person name="Salamov A."/>
            <person name="Andreopoulos B."/>
            <person name="Baker S."/>
            <person name="Barry K."/>
            <person name="Bills G."/>
            <person name="Bluhm B."/>
            <person name="Cannon C."/>
            <person name="Castanera R."/>
            <person name="Culley D."/>
            <person name="Daum C."/>
            <person name="Ezra D."/>
            <person name="Gonzalez J."/>
            <person name="Henrissat B."/>
            <person name="Kuo A."/>
            <person name="Liang C."/>
            <person name="Lipzen A."/>
            <person name="Lutzoni F."/>
            <person name="Magnuson J."/>
            <person name="Mondo S."/>
            <person name="Nolan M."/>
            <person name="Ohm R."/>
            <person name="Pangilinan J."/>
            <person name="Park H.-J."/>
            <person name="Ramirez L."/>
            <person name="Alfaro M."/>
            <person name="Sun H."/>
            <person name="Tritt A."/>
            <person name="Yoshinaga Y."/>
            <person name="Zwiers L.-H."/>
            <person name="Turgeon B."/>
            <person name="Goodwin S."/>
            <person name="Spatafora J."/>
            <person name="Crous P."/>
            <person name="Grigoriev I."/>
        </authorList>
    </citation>
    <scope>NUCLEOTIDE SEQUENCE</scope>
    <source>
        <strain evidence="2">CBS 122368</strain>
    </source>
</reference>
<dbReference type="GeneID" id="54579750"/>
<gene>
    <name evidence="2" type="ORF">BU26DRAFT_499598</name>
</gene>
<keyword evidence="3" id="KW-1185">Reference proteome</keyword>
<dbReference type="AlphaFoldDB" id="A0A6A6J2E8"/>
<evidence type="ECO:0000313" key="3">
    <source>
        <dbReference type="Proteomes" id="UP000800094"/>
    </source>
</evidence>
<feature type="compositionally biased region" description="Basic and acidic residues" evidence="1">
    <location>
        <begin position="191"/>
        <end position="200"/>
    </location>
</feature>
<name>A0A6A6J2E8_9PLEO</name>
<feature type="region of interest" description="Disordered" evidence="1">
    <location>
        <begin position="164"/>
        <end position="200"/>
    </location>
</feature>
<accession>A0A6A6J2E8</accession>
<evidence type="ECO:0000313" key="2">
    <source>
        <dbReference type="EMBL" id="KAF2257025.1"/>
    </source>
</evidence>